<protein>
    <recommendedName>
        <fullName evidence="4">Sulfotransferase domain-containing protein</fullName>
    </recommendedName>
</protein>
<gene>
    <name evidence="2" type="ORF">PTSG_09898</name>
</gene>
<dbReference type="RefSeq" id="XP_004989252.1">
    <property type="nucleotide sequence ID" value="XM_004989195.1"/>
</dbReference>
<keyword evidence="3" id="KW-1185">Reference proteome</keyword>
<evidence type="ECO:0000256" key="1">
    <source>
        <dbReference type="SAM" id="Phobius"/>
    </source>
</evidence>
<dbReference type="Gene3D" id="3.40.50.300">
    <property type="entry name" value="P-loop containing nucleotide triphosphate hydrolases"/>
    <property type="match status" value="1"/>
</dbReference>
<dbReference type="EMBL" id="GL832984">
    <property type="protein sequence ID" value="EGD79167.1"/>
    <property type="molecule type" value="Genomic_DNA"/>
</dbReference>
<evidence type="ECO:0008006" key="4">
    <source>
        <dbReference type="Google" id="ProtNLM"/>
    </source>
</evidence>
<dbReference type="Pfam" id="PF03567">
    <property type="entry name" value="Sulfotransfer_2"/>
    <property type="match status" value="1"/>
</dbReference>
<accession>F2UNG2</accession>
<evidence type="ECO:0000313" key="3">
    <source>
        <dbReference type="Proteomes" id="UP000007799"/>
    </source>
</evidence>
<dbReference type="Proteomes" id="UP000007799">
    <property type="component" value="Unassembled WGS sequence"/>
</dbReference>
<proteinExistence type="predicted"/>
<dbReference type="OMA" id="HCPEARI"/>
<dbReference type="InParanoid" id="F2UNG2"/>
<dbReference type="KEGG" id="sre:PTSG_09898"/>
<keyword evidence="1" id="KW-0472">Membrane</keyword>
<keyword evidence="1" id="KW-0812">Transmembrane</keyword>
<dbReference type="AlphaFoldDB" id="F2UNG2"/>
<reference evidence="2" key="1">
    <citation type="submission" date="2009-08" db="EMBL/GenBank/DDBJ databases">
        <title>Annotation of Salpingoeca rosetta.</title>
        <authorList>
            <consortium name="The Broad Institute Genome Sequencing Platform"/>
            <person name="Russ C."/>
            <person name="Cuomo C."/>
            <person name="Burger G."/>
            <person name="Gray M.W."/>
            <person name="Holland P.W.H."/>
            <person name="King N."/>
            <person name="Lang F.B.F."/>
            <person name="Roger A.J."/>
            <person name="Ruiz-Trillo I."/>
            <person name="Young S.K."/>
            <person name="Zeng Q."/>
            <person name="Gargeya S."/>
            <person name="Alvarado L."/>
            <person name="Berlin A."/>
            <person name="Chapman S.B."/>
            <person name="Chen Z."/>
            <person name="Freedman E."/>
            <person name="Gellesch M."/>
            <person name="Goldberg J."/>
            <person name="Griggs A."/>
            <person name="Gujja S."/>
            <person name="Heilman E."/>
            <person name="Heiman D."/>
            <person name="Howarth C."/>
            <person name="Mehta T."/>
            <person name="Neiman D."/>
            <person name="Pearson M."/>
            <person name="Roberts A."/>
            <person name="Saif S."/>
            <person name="Shea T."/>
            <person name="Shenoy N."/>
            <person name="Sisk P."/>
            <person name="Stolte C."/>
            <person name="Sykes S."/>
            <person name="White J."/>
            <person name="Yandava C."/>
            <person name="Haas B."/>
            <person name="Nusbaum C."/>
            <person name="Birren B."/>
        </authorList>
    </citation>
    <scope>NUCLEOTIDE SEQUENCE [LARGE SCALE GENOMIC DNA]</scope>
    <source>
        <strain evidence="2">ATCC 50818</strain>
    </source>
</reference>
<evidence type="ECO:0000313" key="2">
    <source>
        <dbReference type="EMBL" id="EGD79167.1"/>
    </source>
</evidence>
<name>F2UNG2_SALR5</name>
<dbReference type="GO" id="GO:0016020">
    <property type="term" value="C:membrane"/>
    <property type="evidence" value="ECO:0007669"/>
    <property type="project" value="InterPro"/>
</dbReference>
<feature type="transmembrane region" description="Helical" evidence="1">
    <location>
        <begin position="21"/>
        <end position="44"/>
    </location>
</feature>
<organism evidence="3">
    <name type="scientific">Salpingoeca rosetta (strain ATCC 50818 / BSB-021)</name>
    <dbReference type="NCBI Taxonomy" id="946362"/>
    <lineage>
        <taxon>Eukaryota</taxon>
        <taxon>Choanoflagellata</taxon>
        <taxon>Craspedida</taxon>
        <taxon>Salpingoecidae</taxon>
        <taxon>Salpingoeca</taxon>
    </lineage>
</organism>
<dbReference type="GeneID" id="16069796"/>
<dbReference type="GO" id="GO:0008146">
    <property type="term" value="F:sulfotransferase activity"/>
    <property type="evidence" value="ECO:0007669"/>
    <property type="project" value="InterPro"/>
</dbReference>
<keyword evidence="1" id="KW-1133">Transmembrane helix</keyword>
<dbReference type="InterPro" id="IPR005331">
    <property type="entry name" value="Sulfotransferase"/>
</dbReference>
<sequence length="313" mass="34640">MWSATATTRTRASGDGGPARLLLVGVVMVVGAISLSASGVGVAAGKPKTPAEICAPMTTHPERVNQTQRALRPFWLHVPKCGTTFSVTMGQVHCPEARITEPVISTNKILKTPACKNRFARLTDPHDGLVLSETKRMVVMLRDPLDRVISGYLHKFHDCKSMQLKYCGAAYWDRCNTPPPQVLNSNPDTVLQYAKCVQGLATHMLNGHHSRDRNFQAPTPHEVLAAAKRLQEAAFVGIQEEWNKSVCLYRAMFGEGGMTDVSFGVARPSKYPENKNKVRKLLKDADWFDTADNLVYHAALERFKNDSLHFLGE</sequence>
<dbReference type="InterPro" id="IPR027417">
    <property type="entry name" value="P-loop_NTPase"/>
</dbReference>